<dbReference type="InterPro" id="IPR056789">
    <property type="entry name" value="LRR_R13L1-DRL21"/>
</dbReference>
<reference evidence="6" key="1">
    <citation type="journal article" date="2022" name="Plant J.">
        <title>Strategies of tolerance reflected in two North American maple genomes.</title>
        <authorList>
            <person name="McEvoy S.L."/>
            <person name="Sezen U.U."/>
            <person name="Trouern-Trend A."/>
            <person name="McMahon S.M."/>
            <person name="Schaberg P.G."/>
            <person name="Yang J."/>
            <person name="Wegrzyn J.L."/>
            <person name="Swenson N.G."/>
        </authorList>
    </citation>
    <scope>NUCLEOTIDE SEQUENCE</scope>
    <source>
        <strain evidence="6">91603</strain>
    </source>
</reference>
<evidence type="ECO:0000256" key="1">
    <source>
        <dbReference type="ARBA" id="ARBA00022614"/>
    </source>
</evidence>
<keyword evidence="1" id="KW-0433">Leucine-rich repeat</keyword>
<dbReference type="AlphaFoldDB" id="A0AAD5IK31"/>
<protein>
    <submittedName>
        <fullName evidence="6">Uncharacterized protein</fullName>
    </submittedName>
</protein>
<evidence type="ECO:0000313" key="6">
    <source>
        <dbReference type="EMBL" id="KAI9162059.1"/>
    </source>
</evidence>
<name>A0AAD5IK31_ACENE</name>
<evidence type="ECO:0000259" key="5">
    <source>
        <dbReference type="Pfam" id="PF25019"/>
    </source>
</evidence>
<dbReference type="Pfam" id="PF25019">
    <property type="entry name" value="LRR_R13L1-DRL21"/>
    <property type="match status" value="1"/>
</dbReference>
<accession>A0AAD5IK31</accession>
<dbReference type="Proteomes" id="UP001064489">
    <property type="component" value="Chromosome 2"/>
</dbReference>
<sequence length="340" mass="39231">MAQGYLGLKQNQELEIVGEEYFDMLAMCSFFQDFEKDNDDNILKCKMHDIVHDFAQFLVKNECFTMGTSSDGESSCSYENARHLKMTLEDDQASFPTIICSIFKIRSLIVWWKYNDSSSTNGAEAKNANLGSKKYLLHLELYFDYISEASSTEVCRKDEAVLDALHPTPNLEKLFLTGYRGMSFDWMAPLTQLRKLIIRNCIKCEHLPTLGKLPLLQTLQIRGMRSLKRVGNEFLGIKNNDSSSSSSLIFFPKLNRLILEKLQNWEDWEYEITEDFAIMPCLSFCDIAFCRKLKALPNHFLQAASLERLNIYGCPVLMQWAEIYHHLPITRYPAGMTRVL</sequence>
<evidence type="ECO:0000256" key="3">
    <source>
        <dbReference type="ARBA" id="ARBA00022821"/>
    </source>
</evidence>
<evidence type="ECO:0000313" key="7">
    <source>
        <dbReference type="Proteomes" id="UP001064489"/>
    </source>
</evidence>
<dbReference type="InterPro" id="IPR058922">
    <property type="entry name" value="WHD_DRP"/>
</dbReference>
<dbReference type="EMBL" id="JAJSOW010000106">
    <property type="protein sequence ID" value="KAI9162059.1"/>
    <property type="molecule type" value="Genomic_DNA"/>
</dbReference>
<feature type="domain" description="R13L1/DRL21-like LRR repeat region" evidence="5">
    <location>
        <begin position="120"/>
        <end position="224"/>
    </location>
</feature>
<dbReference type="PANTHER" id="PTHR36766">
    <property type="entry name" value="PLANT BROAD-SPECTRUM MILDEW RESISTANCE PROTEIN RPW8"/>
    <property type="match status" value="1"/>
</dbReference>
<keyword evidence="3" id="KW-0611">Plant defense</keyword>
<evidence type="ECO:0000256" key="2">
    <source>
        <dbReference type="ARBA" id="ARBA00022737"/>
    </source>
</evidence>
<dbReference type="Gene3D" id="3.80.10.10">
    <property type="entry name" value="Ribonuclease Inhibitor"/>
    <property type="match status" value="2"/>
</dbReference>
<dbReference type="InterPro" id="IPR032675">
    <property type="entry name" value="LRR_dom_sf"/>
</dbReference>
<dbReference type="SUPFAM" id="SSF52058">
    <property type="entry name" value="L domain-like"/>
    <property type="match status" value="1"/>
</dbReference>
<dbReference type="GO" id="GO:0006952">
    <property type="term" value="P:defense response"/>
    <property type="evidence" value="ECO:0007669"/>
    <property type="project" value="UniProtKB-KW"/>
</dbReference>
<reference evidence="6" key="2">
    <citation type="submission" date="2023-02" db="EMBL/GenBank/DDBJ databases">
        <authorList>
            <person name="Swenson N.G."/>
            <person name="Wegrzyn J.L."/>
            <person name="Mcevoy S.L."/>
        </authorList>
    </citation>
    <scope>NUCLEOTIDE SEQUENCE</scope>
    <source>
        <strain evidence="6">91603</strain>
        <tissue evidence="6">Leaf</tissue>
    </source>
</reference>
<dbReference type="PANTHER" id="PTHR36766:SF40">
    <property type="entry name" value="DISEASE RESISTANCE PROTEIN RGA3"/>
    <property type="match status" value="1"/>
</dbReference>
<keyword evidence="7" id="KW-1185">Reference proteome</keyword>
<keyword evidence="2" id="KW-0677">Repeat</keyword>
<organism evidence="6 7">
    <name type="scientific">Acer negundo</name>
    <name type="common">Box elder</name>
    <dbReference type="NCBI Taxonomy" id="4023"/>
    <lineage>
        <taxon>Eukaryota</taxon>
        <taxon>Viridiplantae</taxon>
        <taxon>Streptophyta</taxon>
        <taxon>Embryophyta</taxon>
        <taxon>Tracheophyta</taxon>
        <taxon>Spermatophyta</taxon>
        <taxon>Magnoliopsida</taxon>
        <taxon>eudicotyledons</taxon>
        <taxon>Gunneridae</taxon>
        <taxon>Pentapetalae</taxon>
        <taxon>rosids</taxon>
        <taxon>malvids</taxon>
        <taxon>Sapindales</taxon>
        <taxon>Sapindaceae</taxon>
        <taxon>Hippocastanoideae</taxon>
        <taxon>Acereae</taxon>
        <taxon>Acer</taxon>
    </lineage>
</organism>
<comment type="caution">
    <text evidence="6">The sequence shown here is derived from an EMBL/GenBank/DDBJ whole genome shotgun (WGS) entry which is preliminary data.</text>
</comment>
<evidence type="ECO:0000259" key="4">
    <source>
        <dbReference type="Pfam" id="PF23559"/>
    </source>
</evidence>
<proteinExistence type="predicted"/>
<feature type="domain" description="Disease resistance protein winged helix" evidence="4">
    <location>
        <begin position="1"/>
        <end position="55"/>
    </location>
</feature>
<gene>
    <name evidence="6" type="ORF">LWI28_023389</name>
</gene>
<dbReference type="Pfam" id="PF23559">
    <property type="entry name" value="WHD_DRP"/>
    <property type="match status" value="1"/>
</dbReference>